<keyword evidence="3" id="KW-0274">FAD</keyword>
<dbReference type="Proteomes" id="UP000006790">
    <property type="component" value="Chromosome 3"/>
</dbReference>
<name>G8JRU0_ERECY</name>
<evidence type="ECO:0000256" key="3">
    <source>
        <dbReference type="ARBA" id="ARBA00022827"/>
    </source>
</evidence>
<protein>
    <recommendedName>
        <fullName evidence="8">L-2-hydroxyglutarate dehydrogenase, mitochondrial</fullName>
        <ecNumber evidence="7">1.1.99.2</ecNumber>
    </recommendedName>
</protein>
<dbReference type="InParanoid" id="G8JRU0"/>
<dbReference type="OrthoDB" id="498204at2759"/>
<comment type="catalytic activity">
    <reaction evidence="5">
        <text>(S)-2-hydroxyglutarate + A = 2-oxoglutarate + AH2</text>
        <dbReference type="Rhea" id="RHEA:21252"/>
        <dbReference type="ChEBI" id="CHEBI:13193"/>
        <dbReference type="ChEBI" id="CHEBI:16782"/>
        <dbReference type="ChEBI" id="CHEBI:16810"/>
        <dbReference type="ChEBI" id="CHEBI:17499"/>
        <dbReference type="EC" id="1.1.99.2"/>
    </reaction>
</comment>
<evidence type="ECO:0000256" key="2">
    <source>
        <dbReference type="ARBA" id="ARBA00022630"/>
    </source>
</evidence>
<dbReference type="EMBL" id="CP002499">
    <property type="protein sequence ID" value="AET38859.1"/>
    <property type="molecule type" value="Genomic_DNA"/>
</dbReference>
<evidence type="ECO:0000256" key="1">
    <source>
        <dbReference type="ARBA" id="ARBA00001974"/>
    </source>
</evidence>
<evidence type="ECO:0000256" key="4">
    <source>
        <dbReference type="ARBA" id="ARBA00023002"/>
    </source>
</evidence>
<dbReference type="SUPFAM" id="SSF51905">
    <property type="entry name" value="FAD/NAD(P)-binding domain"/>
    <property type="match status" value="1"/>
</dbReference>
<accession>G8JRU0</accession>
<dbReference type="Gene3D" id="3.30.9.10">
    <property type="entry name" value="D-Amino Acid Oxidase, subunit A, domain 2"/>
    <property type="match status" value="1"/>
</dbReference>
<dbReference type="KEGG" id="erc:Ecym_3372"/>
<dbReference type="RefSeq" id="XP_003645676.1">
    <property type="nucleotide sequence ID" value="XM_003645628.1"/>
</dbReference>
<evidence type="ECO:0000313" key="10">
    <source>
        <dbReference type="EMBL" id="AET38859.1"/>
    </source>
</evidence>
<dbReference type="eggNOG" id="KOG2665">
    <property type="taxonomic scope" value="Eukaryota"/>
</dbReference>
<dbReference type="GeneID" id="11468937"/>
<organism evidence="10 11">
    <name type="scientific">Eremothecium cymbalariae (strain CBS 270.75 / DBVPG 7215 / KCTC 17166 / NRRL Y-17582)</name>
    <name type="common">Yeast</name>
    <dbReference type="NCBI Taxonomy" id="931890"/>
    <lineage>
        <taxon>Eukaryota</taxon>
        <taxon>Fungi</taxon>
        <taxon>Dikarya</taxon>
        <taxon>Ascomycota</taxon>
        <taxon>Saccharomycotina</taxon>
        <taxon>Saccharomycetes</taxon>
        <taxon>Saccharomycetales</taxon>
        <taxon>Saccharomycetaceae</taxon>
        <taxon>Eremothecium</taxon>
    </lineage>
</organism>
<dbReference type="Gene3D" id="3.50.50.60">
    <property type="entry name" value="FAD/NAD(P)-binding domain"/>
    <property type="match status" value="1"/>
</dbReference>
<dbReference type="InterPro" id="IPR006076">
    <property type="entry name" value="FAD-dep_OxRdtase"/>
</dbReference>
<evidence type="ECO:0000256" key="7">
    <source>
        <dbReference type="ARBA" id="ARBA00038878"/>
    </source>
</evidence>
<proteinExistence type="inferred from homology"/>
<dbReference type="HOGENOM" id="CLU_024775_1_0_1"/>
<dbReference type="STRING" id="931890.G8JRU0"/>
<evidence type="ECO:0000256" key="5">
    <source>
        <dbReference type="ARBA" id="ARBA00036066"/>
    </source>
</evidence>
<keyword evidence="4" id="KW-0560">Oxidoreductase</keyword>
<dbReference type="OMA" id="GVHFTRM"/>
<feature type="domain" description="FAD dependent oxidoreductase" evidence="9">
    <location>
        <begin position="32"/>
        <end position="396"/>
    </location>
</feature>
<evidence type="ECO:0000313" key="11">
    <source>
        <dbReference type="Proteomes" id="UP000006790"/>
    </source>
</evidence>
<reference evidence="11" key="1">
    <citation type="journal article" date="2012" name="G3 (Bethesda)">
        <title>Pichia sorbitophila, an interspecies yeast hybrid reveals early steps of genome resolution following polyploidization.</title>
        <authorList>
            <person name="Leh Louis V."/>
            <person name="Despons L."/>
            <person name="Friedrich A."/>
            <person name="Martin T."/>
            <person name="Durrens P."/>
            <person name="Casaregola S."/>
            <person name="Neuveglise C."/>
            <person name="Fairhead C."/>
            <person name="Marck C."/>
            <person name="Cruz J.A."/>
            <person name="Straub M.L."/>
            <person name="Kugler V."/>
            <person name="Sacerdot C."/>
            <person name="Uzunov Z."/>
            <person name="Thierry A."/>
            <person name="Weiss S."/>
            <person name="Bleykasten C."/>
            <person name="De Montigny J."/>
            <person name="Jacques N."/>
            <person name="Jung P."/>
            <person name="Lemaire M."/>
            <person name="Mallet S."/>
            <person name="Morel G."/>
            <person name="Richard G.F."/>
            <person name="Sarkar A."/>
            <person name="Savel G."/>
            <person name="Schacherer J."/>
            <person name="Seret M.L."/>
            <person name="Talla E."/>
            <person name="Samson G."/>
            <person name="Jubin C."/>
            <person name="Poulain J."/>
            <person name="Vacherie B."/>
            <person name="Barbe V."/>
            <person name="Pelletier E."/>
            <person name="Sherman D.J."/>
            <person name="Westhof E."/>
            <person name="Weissenbach J."/>
            <person name="Baret P.V."/>
            <person name="Wincker P."/>
            <person name="Gaillardin C."/>
            <person name="Dujon B."/>
            <person name="Souciet J.L."/>
        </authorList>
    </citation>
    <scope>NUCLEOTIDE SEQUENCE [LARGE SCALE GENOMIC DNA]</scope>
    <source>
        <strain evidence="11">CBS 270.75 / DBVPG 7215 / KCTC 17166 / NRRL Y-17582</strain>
    </source>
</reference>
<evidence type="ECO:0000259" key="9">
    <source>
        <dbReference type="Pfam" id="PF01266"/>
    </source>
</evidence>
<evidence type="ECO:0000256" key="8">
    <source>
        <dbReference type="ARBA" id="ARBA00041137"/>
    </source>
</evidence>
<dbReference type="PANTHER" id="PTHR43104:SF4">
    <property type="entry name" value="L-2-HYDROXYGLUTARATE DEHYDROGENASE, MITOCHONDRIAL"/>
    <property type="match status" value="1"/>
</dbReference>
<keyword evidence="11" id="KW-1185">Reference proteome</keyword>
<sequence>MLRNTLLSNAGRSVDIRCLTSNPAPAVHYSHAIIGGGVVGLAIAAELSKVATNKILLLEKHPRLGMETSSRNSEVIHAGLYYPKDSLKSKLCIEGNRIIYSELNPTATGITWHKCGKWIIAQNDIEEMYLENLYSRAKYDLNLEVEMLQSNKLKLVEPSIHVERCALSSSSSGIIDSHSLINYLHLQIEINNGEVALGTEVTGLQRYGSCYIIRSEDAINGTGDEVEIVVENVVNAAGLYADKICNFILPSQRHKRQYFAKGTYFKLTQPGPPVSRLIYPVPPKNGKSLGTHLTIDLTNQIRFGPDLEYIDSPDNYSTSYKNIFSACEAIRTYYPHVHIQNIQPDYCGIRPKLSRHDDEEFHDFYIKEEENFPGFVNLLGIESPGLTSSIAIARYIKNIYHG</sequence>
<comment type="cofactor">
    <cofactor evidence="1">
        <name>FAD</name>
        <dbReference type="ChEBI" id="CHEBI:57692"/>
    </cofactor>
</comment>
<dbReference type="Pfam" id="PF01266">
    <property type="entry name" value="DAO"/>
    <property type="match status" value="1"/>
</dbReference>
<gene>
    <name evidence="10" type="ordered locus">Ecym_3372</name>
</gene>
<comment type="similarity">
    <text evidence="6">Belongs to the L2HGDH family.</text>
</comment>
<dbReference type="InterPro" id="IPR036188">
    <property type="entry name" value="FAD/NAD-bd_sf"/>
</dbReference>
<dbReference type="AlphaFoldDB" id="G8JRU0"/>
<keyword evidence="2" id="KW-0285">Flavoprotein</keyword>
<dbReference type="EC" id="1.1.99.2" evidence="7"/>
<dbReference type="PANTHER" id="PTHR43104">
    <property type="entry name" value="L-2-HYDROXYGLUTARATE DEHYDROGENASE, MITOCHONDRIAL"/>
    <property type="match status" value="1"/>
</dbReference>
<dbReference type="GO" id="GO:0047545">
    <property type="term" value="F:(S)-2-hydroxyglutarate dehydrogenase activity"/>
    <property type="evidence" value="ECO:0007669"/>
    <property type="project" value="UniProtKB-EC"/>
</dbReference>
<evidence type="ECO:0000256" key="6">
    <source>
        <dbReference type="ARBA" id="ARBA00037941"/>
    </source>
</evidence>